<sequence>MLPGRTAILHRIQFHGVELRNSEKMMVDFNRQEDALGFVIETSVLNLVRLVEEIARLSHAPGKKCCSCWGSRVERFGPLESRPSR</sequence>
<feature type="non-terminal residue" evidence="1">
    <location>
        <position position="1"/>
    </location>
</feature>
<proteinExistence type="predicted"/>
<evidence type="ECO:0000313" key="1">
    <source>
        <dbReference type="EMBL" id="KAG6602298.1"/>
    </source>
</evidence>
<dbReference type="Proteomes" id="UP000685013">
    <property type="component" value="Chromosome 4"/>
</dbReference>
<comment type="caution">
    <text evidence="1">The sequence shown here is derived from an EMBL/GenBank/DDBJ whole genome shotgun (WGS) entry which is preliminary data.</text>
</comment>
<evidence type="ECO:0000313" key="2">
    <source>
        <dbReference type="Proteomes" id="UP000685013"/>
    </source>
</evidence>
<protein>
    <submittedName>
        <fullName evidence="1">Uncharacterized protein</fullName>
    </submittedName>
</protein>
<dbReference type="AlphaFoldDB" id="A0AAV6NUB2"/>
<reference evidence="1 2" key="1">
    <citation type="journal article" date="2021" name="Hortic Res">
        <title>The domestication of Cucurbita argyrosperma as revealed by the genome of its wild relative.</title>
        <authorList>
            <person name="Barrera-Redondo J."/>
            <person name="Sanchez-de la Vega G."/>
            <person name="Aguirre-Liguori J.A."/>
            <person name="Castellanos-Morales G."/>
            <person name="Gutierrez-Guerrero Y.T."/>
            <person name="Aguirre-Dugua X."/>
            <person name="Aguirre-Planter E."/>
            <person name="Tenaillon M.I."/>
            <person name="Lira-Saade R."/>
            <person name="Eguiarte L.E."/>
        </authorList>
    </citation>
    <scope>NUCLEOTIDE SEQUENCE [LARGE SCALE GENOMIC DNA]</scope>
    <source>
        <strain evidence="1">JBR-2021</strain>
    </source>
</reference>
<accession>A0AAV6NUB2</accession>
<gene>
    <name evidence="1" type="ORF">SDJN03_07531</name>
</gene>
<organism evidence="1 2">
    <name type="scientific">Cucurbita argyrosperma subsp. sororia</name>
    <dbReference type="NCBI Taxonomy" id="37648"/>
    <lineage>
        <taxon>Eukaryota</taxon>
        <taxon>Viridiplantae</taxon>
        <taxon>Streptophyta</taxon>
        <taxon>Embryophyta</taxon>
        <taxon>Tracheophyta</taxon>
        <taxon>Spermatophyta</taxon>
        <taxon>Magnoliopsida</taxon>
        <taxon>eudicotyledons</taxon>
        <taxon>Gunneridae</taxon>
        <taxon>Pentapetalae</taxon>
        <taxon>rosids</taxon>
        <taxon>fabids</taxon>
        <taxon>Cucurbitales</taxon>
        <taxon>Cucurbitaceae</taxon>
        <taxon>Cucurbiteae</taxon>
        <taxon>Cucurbita</taxon>
    </lineage>
</organism>
<keyword evidence="2" id="KW-1185">Reference proteome</keyword>
<name>A0AAV6NUB2_9ROSI</name>
<dbReference type="EMBL" id="JAGKQH010000004">
    <property type="protein sequence ID" value="KAG6602298.1"/>
    <property type="molecule type" value="Genomic_DNA"/>
</dbReference>